<accession>A0A2H3CLR3</accession>
<sequence length="122" mass="13819">MSDSSSQKRDTKASAKIPRLPGQLQYSLPDSLVTTVNLADWEFPYNYSDLLRTRRAYDEEIVLLVVLMVLSQRDCLRFRFLVSVFYGDALPEEEPQMTLGCAHHSSDAGIHICLPVLFAIIL</sequence>
<dbReference type="InParanoid" id="A0A2H3CLR3"/>
<protein>
    <submittedName>
        <fullName evidence="1">Uncharacterized protein</fullName>
    </submittedName>
</protein>
<evidence type="ECO:0000313" key="1">
    <source>
        <dbReference type="EMBL" id="PBK82304.1"/>
    </source>
</evidence>
<organism evidence="1 2">
    <name type="scientific">Armillaria gallica</name>
    <name type="common">Bulbous honey fungus</name>
    <name type="synonym">Armillaria bulbosa</name>
    <dbReference type="NCBI Taxonomy" id="47427"/>
    <lineage>
        <taxon>Eukaryota</taxon>
        <taxon>Fungi</taxon>
        <taxon>Dikarya</taxon>
        <taxon>Basidiomycota</taxon>
        <taxon>Agaricomycotina</taxon>
        <taxon>Agaricomycetes</taxon>
        <taxon>Agaricomycetidae</taxon>
        <taxon>Agaricales</taxon>
        <taxon>Marasmiineae</taxon>
        <taxon>Physalacriaceae</taxon>
        <taxon>Armillaria</taxon>
    </lineage>
</organism>
<name>A0A2H3CLR3_ARMGA</name>
<proteinExistence type="predicted"/>
<dbReference type="EMBL" id="KZ293719">
    <property type="protein sequence ID" value="PBK82304.1"/>
    <property type="molecule type" value="Genomic_DNA"/>
</dbReference>
<keyword evidence="2" id="KW-1185">Reference proteome</keyword>
<evidence type="ECO:0000313" key="2">
    <source>
        <dbReference type="Proteomes" id="UP000217790"/>
    </source>
</evidence>
<dbReference type="Proteomes" id="UP000217790">
    <property type="component" value="Unassembled WGS sequence"/>
</dbReference>
<reference evidence="2" key="1">
    <citation type="journal article" date="2017" name="Nat. Ecol. Evol.">
        <title>Genome expansion and lineage-specific genetic innovations in the forest pathogenic fungi Armillaria.</title>
        <authorList>
            <person name="Sipos G."/>
            <person name="Prasanna A.N."/>
            <person name="Walter M.C."/>
            <person name="O'Connor E."/>
            <person name="Balint B."/>
            <person name="Krizsan K."/>
            <person name="Kiss B."/>
            <person name="Hess J."/>
            <person name="Varga T."/>
            <person name="Slot J."/>
            <person name="Riley R."/>
            <person name="Boka B."/>
            <person name="Rigling D."/>
            <person name="Barry K."/>
            <person name="Lee J."/>
            <person name="Mihaltcheva S."/>
            <person name="LaButti K."/>
            <person name="Lipzen A."/>
            <person name="Waldron R."/>
            <person name="Moloney N.M."/>
            <person name="Sperisen C."/>
            <person name="Kredics L."/>
            <person name="Vagvoelgyi C."/>
            <person name="Patrignani A."/>
            <person name="Fitzpatrick D."/>
            <person name="Nagy I."/>
            <person name="Doyle S."/>
            <person name="Anderson J.B."/>
            <person name="Grigoriev I.V."/>
            <person name="Gueldener U."/>
            <person name="Muensterkoetter M."/>
            <person name="Nagy L.G."/>
        </authorList>
    </citation>
    <scope>NUCLEOTIDE SEQUENCE [LARGE SCALE GENOMIC DNA]</scope>
    <source>
        <strain evidence="2">Ar21-2</strain>
    </source>
</reference>
<gene>
    <name evidence="1" type="ORF">ARMGADRAFT_1090517</name>
</gene>
<dbReference type="AlphaFoldDB" id="A0A2H3CLR3"/>